<feature type="domain" description="Reverse transcriptase" evidence="2">
    <location>
        <begin position="77"/>
        <end position="372"/>
    </location>
</feature>
<dbReference type="InterPro" id="IPR043502">
    <property type="entry name" value="DNA/RNA_pol_sf"/>
</dbReference>
<keyword evidence="4" id="KW-1185">Reference proteome</keyword>
<proteinExistence type="predicted"/>
<feature type="region of interest" description="Disordered" evidence="1">
    <location>
        <begin position="1"/>
        <end position="35"/>
    </location>
</feature>
<evidence type="ECO:0000313" key="3">
    <source>
        <dbReference type="EMBL" id="PIK45368.1"/>
    </source>
</evidence>
<evidence type="ECO:0000313" key="4">
    <source>
        <dbReference type="Proteomes" id="UP000230750"/>
    </source>
</evidence>
<name>A0A2G8KBI0_STIJA</name>
<feature type="compositionally biased region" description="Basic residues" evidence="1">
    <location>
        <begin position="8"/>
        <end position="29"/>
    </location>
</feature>
<sequence length="789" mass="91227">MSTAIKRRDYKYHPLKGLKRPPKPTKPFKTKPPSLSELNSYLQKRRNASAPGTNRIPYLVWKKCPRTTQLLHEVICGIWRTAAIPMSWRTGETILISKEENTSDPSCFRPITLKNSSGNLGMGILAQRTINYLTNNNYIDQSIQKGFMEKISGCVEHTEALTEMLQDAKKNGKPIVTTWLDLQNAYGTVPHNLVQFALEWYHVPDHIRKIIFKYYDELFIRVKTTDWTTDWIQCTIGVFQGCPLSCILFLAVFNLCLDLLDQFNHLGYCTSGSDIISSAKAYADDLTLIARSPESCQELVDTMNIFLKWTRTMKAKPSKCRSHAMKKVVPNAEQKQQGHKTQYVAYDPGLEIDGEQIAYIHSQPMRFLGKMIYNDLKDNNIRDLVKTKLSEMLQKTDTSQLSGIMKLWIYNNAIVPKMTWEFTIYNFPITYITSLEAICTKYLKQWARISRCTTTSALYRSRKHYGLQLKKLTTSVKCMQVTKYHLNKHSRDGSTQTLYRKCMESKKSKARWNGMKELEQKERHLILNEMARGQTDRAGLGYKRNQKLIRDMSHQEHRKCLTGLVKDVDEEDMLVYLYGCAKQGQWLKWESAMQVDTSWKKLLYIWTPELLSFHINAIHDQLPSPANLKLWGKTNLGLCQLCHHRHCTLFHILNGCSYSLQSGRYNWRHDQTLRAIASGLAPYIVEANQKRFNTSETLDFTSTIAFRTADGTTYRNPVLPLPKTEPTNILKKASDWIFLMDEEHKQIVFPPEITETAKRPDITIFSRKQRSYHRRAYSSYGGESGKCIC</sequence>
<reference evidence="3 4" key="1">
    <citation type="journal article" date="2017" name="PLoS Biol.">
        <title>The sea cucumber genome provides insights into morphological evolution and visceral regeneration.</title>
        <authorList>
            <person name="Zhang X."/>
            <person name="Sun L."/>
            <person name="Yuan J."/>
            <person name="Sun Y."/>
            <person name="Gao Y."/>
            <person name="Zhang L."/>
            <person name="Li S."/>
            <person name="Dai H."/>
            <person name="Hamel J.F."/>
            <person name="Liu C."/>
            <person name="Yu Y."/>
            <person name="Liu S."/>
            <person name="Lin W."/>
            <person name="Guo K."/>
            <person name="Jin S."/>
            <person name="Xu P."/>
            <person name="Storey K.B."/>
            <person name="Huan P."/>
            <person name="Zhang T."/>
            <person name="Zhou Y."/>
            <person name="Zhang J."/>
            <person name="Lin C."/>
            <person name="Li X."/>
            <person name="Xing L."/>
            <person name="Huo D."/>
            <person name="Sun M."/>
            <person name="Wang L."/>
            <person name="Mercier A."/>
            <person name="Li F."/>
            <person name="Yang H."/>
            <person name="Xiang J."/>
        </authorList>
    </citation>
    <scope>NUCLEOTIDE SEQUENCE [LARGE SCALE GENOMIC DNA]</scope>
    <source>
        <strain evidence="3">Shaxun</strain>
        <tissue evidence="3">Muscle</tissue>
    </source>
</reference>
<evidence type="ECO:0000259" key="2">
    <source>
        <dbReference type="PROSITE" id="PS50878"/>
    </source>
</evidence>
<gene>
    <name evidence="3" type="ORF">BSL78_17789</name>
</gene>
<dbReference type="AlphaFoldDB" id="A0A2G8KBI0"/>
<dbReference type="SUPFAM" id="SSF56672">
    <property type="entry name" value="DNA/RNA polymerases"/>
    <property type="match status" value="1"/>
</dbReference>
<dbReference type="PANTHER" id="PTHR19446">
    <property type="entry name" value="REVERSE TRANSCRIPTASES"/>
    <property type="match status" value="1"/>
</dbReference>
<dbReference type="Proteomes" id="UP000230750">
    <property type="component" value="Unassembled WGS sequence"/>
</dbReference>
<evidence type="ECO:0000256" key="1">
    <source>
        <dbReference type="SAM" id="MobiDB-lite"/>
    </source>
</evidence>
<dbReference type="PROSITE" id="PS50878">
    <property type="entry name" value="RT_POL"/>
    <property type="match status" value="1"/>
</dbReference>
<organism evidence="3 4">
    <name type="scientific">Stichopus japonicus</name>
    <name type="common">Sea cucumber</name>
    <dbReference type="NCBI Taxonomy" id="307972"/>
    <lineage>
        <taxon>Eukaryota</taxon>
        <taxon>Metazoa</taxon>
        <taxon>Echinodermata</taxon>
        <taxon>Eleutherozoa</taxon>
        <taxon>Echinozoa</taxon>
        <taxon>Holothuroidea</taxon>
        <taxon>Aspidochirotacea</taxon>
        <taxon>Aspidochirotida</taxon>
        <taxon>Stichopodidae</taxon>
        <taxon>Apostichopus</taxon>
    </lineage>
</organism>
<dbReference type="OrthoDB" id="416119at2759"/>
<dbReference type="CDD" id="cd01650">
    <property type="entry name" value="RT_nLTR_like"/>
    <property type="match status" value="1"/>
</dbReference>
<protein>
    <recommendedName>
        <fullName evidence="2">Reverse transcriptase domain-containing protein</fullName>
    </recommendedName>
</protein>
<dbReference type="Pfam" id="PF00078">
    <property type="entry name" value="RVT_1"/>
    <property type="match status" value="1"/>
</dbReference>
<accession>A0A2G8KBI0</accession>
<dbReference type="EMBL" id="MRZV01000717">
    <property type="protein sequence ID" value="PIK45368.1"/>
    <property type="molecule type" value="Genomic_DNA"/>
</dbReference>
<dbReference type="InterPro" id="IPR000477">
    <property type="entry name" value="RT_dom"/>
</dbReference>
<comment type="caution">
    <text evidence="3">The sequence shown here is derived from an EMBL/GenBank/DDBJ whole genome shotgun (WGS) entry which is preliminary data.</text>
</comment>